<feature type="region of interest" description="Disordered" evidence="6">
    <location>
        <begin position="192"/>
        <end position="239"/>
    </location>
</feature>
<evidence type="ECO:0000256" key="3">
    <source>
        <dbReference type="ARBA" id="ARBA00022806"/>
    </source>
</evidence>
<dbReference type="SUPFAM" id="SSF52540">
    <property type="entry name" value="P-loop containing nucleoside triphosphate hydrolases"/>
    <property type="match status" value="1"/>
</dbReference>
<dbReference type="GO" id="GO:0005737">
    <property type="term" value="C:cytoplasm"/>
    <property type="evidence" value="ECO:0007669"/>
    <property type="project" value="UniProtKB-ARBA"/>
</dbReference>
<dbReference type="InterPro" id="IPR050534">
    <property type="entry name" value="Coronavir_polyprotein_1ab"/>
</dbReference>
<accession>A0A183FYT1</accession>
<accession>A0A3P7ZD30</accession>
<dbReference type="Pfam" id="PF13087">
    <property type="entry name" value="AAA_12"/>
    <property type="match status" value="1"/>
</dbReference>
<dbReference type="PANTHER" id="PTHR43788">
    <property type="entry name" value="DNA2/NAM7 HELICASE FAMILY MEMBER"/>
    <property type="match status" value="1"/>
</dbReference>
<dbReference type="SMART" id="SM00343">
    <property type="entry name" value="ZnF_C2HC"/>
    <property type="match status" value="1"/>
</dbReference>
<dbReference type="GO" id="GO:0003676">
    <property type="term" value="F:nucleic acid binding"/>
    <property type="evidence" value="ECO:0007669"/>
    <property type="project" value="InterPro"/>
</dbReference>
<proteinExistence type="predicted"/>
<sequence length="538" mass="60671">MFCFCRILEANEYEGVMVKGPQSELCTAAQDPGVVDWVAQWYFISAQKERLLDEFLDRIKPTLRFHVKASGPSSYDDAVIKAMTYESLLAEAINNMTIIPSAGVESPAQVNVVDNPRTEHRSRWSQFRQTPQARPQVPAYASRRQQTFNRRVFERAPNSNVVCYRCGKVGHIQTFCRSWIPLQGFNPMSQRPLNAHDGGRRGHLERGSDDVRQWRGDRAHDNEVPSRSGKGRSVGRTGRFKHYSGSKFSHSKELLYVGRTVSKRLKKLVELFFRVYAPNIILCTVASALNLTSELGLFKAIYKSWDTVILDEASMLPEAVLVTLLQRFDKACFTLIGDSKQLPPYIGIQSIPTAVGLCSQSALDVANRRKNIPTCAIQIVYRPHALMMSLNSEIFYDNALTCGTPIADRLAVLERIGMPNETIPVAFIDVPSTSTTSATRSHKNEQEAEVVRILVNHLLRNGFESKDISVICLYKDQKFLCESVLGGSGITVRTWIRCDNDRLRQMVESDPRPTSRELAQDSYVHHGTIARHLHRLGE</sequence>
<evidence type="ECO:0000256" key="6">
    <source>
        <dbReference type="SAM" id="MobiDB-lite"/>
    </source>
</evidence>
<reference evidence="10" key="2">
    <citation type="submission" date="2019-09" db="UniProtKB">
        <authorList>
            <consortium name="WormBaseParasite"/>
        </authorList>
    </citation>
    <scope>IDENTIFICATION</scope>
</reference>
<keyword evidence="5" id="KW-0863">Zinc-finger</keyword>
<evidence type="ECO:0000313" key="10">
    <source>
        <dbReference type="WBParaSite" id="HPBE_0001383701-mRNA-1"/>
    </source>
</evidence>
<dbReference type="InterPro" id="IPR041679">
    <property type="entry name" value="DNA2/NAM7-like_C"/>
</dbReference>
<dbReference type="GO" id="GO:0008270">
    <property type="term" value="F:zinc ion binding"/>
    <property type="evidence" value="ECO:0007669"/>
    <property type="project" value="UniProtKB-KW"/>
</dbReference>
<evidence type="ECO:0000256" key="4">
    <source>
        <dbReference type="ARBA" id="ARBA00022840"/>
    </source>
</evidence>
<dbReference type="GO" id="GO:0005524">
    <property type="term" value="F:ATP binding"/>
    <property type="evidence" value="ECO:0007669"/>
    <property type="project" value="UniProtKB-KW"/>
</dbReference>
<dbReference type="WBParaSite" id="HPBE_0001383701-mRNA-1">
    <property type="protein sequence ID" value="HPBE_0001383701-mRNA-1"/>
    <property type="gene ID" value="HPBE_0001383701"/>
</dbReference>
<dbReference type="GO" id="GO:0016787">
    <property type="term" value="F:hydrolase activity"/>
    <property type="evidence" value="ECO:0007669"/>
    <property type="project" value="UniProtKB-KW"/>
</dbReference>
<evidence type="ECO:0000313" key="9">
    <source>
        <dbReference type="Proteomes" id="UP000050761"/>
    </source>
</evidence>
<keyword evidence="5" id="KW-0862">Zinc</keyword>
<dbReference type="PANTHER" id="PTHR43788:SF16">
    <property type="entry name" value="HELICASE WITH ZINC FINGER 2"/>
    <property type="match status" value="1"/>
</dbReference>
<dbReference type="Proteomes" id="UP000050761">
    <property type="component" value="Unassembled WGS sequence"/>
</dbReference>
<dbReference type="Gene3D" id="3.40.50.300">
    <property type="entry name" value="P-loop containing nucleotide triphosphate hydrolases"/>
    <property type="match status" value="2"/>
</dbReference>
<dbReference type="InterPro" id="IPR001878">
    <property type="entry name" value="Znf_CCHC"/>
</dbReference>
<feature type="compositionally biased region" description="Basic and acidic residues" evidence="6">
    <location>
        <begin position="197"/>
        <end position="224"/>
    </location>
</feature>
<feature type="domain" description="CCHC-type" evidence="7">
    <location>
        <begin position="163"/>
        <end position="178"/>
    </location>
</feature>
<evidence type="ECO:0000313" key="8">
    <source>
        <dbReference type="EMBL" id="VDO97600.1"/>
    </source>
</evidence>
<evidence type="ECO:0000259" key="7">
    <source>
        <dbReference type="PROSITE" id="PS50158"/>
    </source>
</evidence>
<dbReference type="PROSITE" id="PS50158">
    <property type="entry name" value="ZF_CCHC"/>
    <property type="match status" value="1"/>
</dbReference>
<keyword evidence="3" id="KW-0347">Helicase</keyword>
<dbReference type="InterPro" id="IPR036875">
    <property type="entry name" value="Znf_CCHC_sf"/>
</dbReference>
<keyword evidence="1" id="KW-0547">Nucleotide-binding</keyword>
<dbReference type="AlphaFoldDB" id="A0A183FYT1"/>
<dbReference type="GO" id="GO:0043139">
    <property type="term" value="F:5'-3' DNA helicase activity"/>
    <property type="evidence" value="ECO:0007669"/>
    <property type="project" value="TreeGrafter"/>
</dbReference>
<protein>
    <submittedName>
        <fullName evidence="10">CCHC-type domain-containing protein</fullName>
    </submittedName>
</protein>
<evidence type="ECO:0000256" key="1">
    <source>
        <dbReference type="ARBA" id="ARBA00022741"/>
    </source>
</evidence>
<reference evidence="8 9" key="1">
    <citation type="submission" date="2018-11" db="EMBL/GenBank/DDBJ databases">
        <authorList>
            <consortium name="Pathogen Informatics"/>
        </authorList>
    </citation>
    <scope>NUCLEOTIDE SEQUENCE [LARGE SCALE GENOMIC DNA]</scope>
</reference>
<evidence type="ECO:0000256" key="5">
    <source>
        <dbReference type="PROSITE-ProRule" id="PRU00047"/>
    </source>
</evidence>
<keyword evidence="5" id="KW-0479">Metal-binding</keyword>
<keyword evidence="2" id="KW-0378">Hydrolase</keyword>
<organism evidence="9 10">
    <name type="scientific">Heligmosomoides polygyrus</name>
    <name type="common">Parasitic roundworm</name>
    <dbReference type="NCBI Taxonomy" id="6339"/>
    <lineage>
        <taxon>Eukaryota</taxon>
        <taxon>Metazoa</taxon>
        <taxon>Ecdysozoa</taxon>
        <taxon>Nematoda</taxon>
        <taxon>Chromadorea</taxon>
        <taxon>Rhabditida</taxon>
        <taxon>Rhabditina</taxon>
        <taxon>Rhabditomorpha</taxon>
        <taxon>Strongyloidea</taxon>
        <taxon>Heligmosomidae</taxon>
        <taxon>Heligmosomoides</taxon>
    </lineage>
</organism>
<gene>
    <name evidence="8" type="ORF">HPBE_LOCUS13838</name>
</gene>
<keyword evidence="4" id="KW-0067">ATP-binding</keyword>
<keyword evidence="9" id="KW-1185">Reference proteome</keyword>
<name>A0A183FYT1_HELPZ</name>
<dbReference type="GO" id="GO:0019899">
    <property type="term" value="F:enzyme binding"/>
    <property type="evidence" value="ECO:0007669"/>
    <property type="project" value="UniProtKB-ARBA"/>
</dbReference>
<dbReference type="EMBL" id="UZAH01028095">
    <property type="protein sequence ID" value="VDO97600.1"/>
    <property type="molecule type" value="Genomic_DNA"/>
</dbReference>
<dbReference type="SUPFAM" id="SSF57756">
    <property type="entry name" value="Retrovirus zinc finger-like domains"/>
    <property type="match status" value="1"/>
</dbReference>
<evidence type="ECO:0000256" key="2">
    <source>
        <dbReference type="ARBA" id="ARBA00022801"/>
    </source>
</evidence>
<dbReference type="InterPro" id="IPR027417">
    <property type="entry name" value="P-loop_NTPase"/>
</dbReference>